<keyword evidence="1" id="KW-0472">Membrane</keyword>
<gene>
    <name evidence="3" type="ORF">OS493_033928</name>
</gene>
<feature type="compositionally biased region" description="Low complexity" evidence="2">
    <location>
        <begin position="153"/>
        <end position="162"/>
    </location>
</feature>
<feature type="compositionally biased region" description="Low complexity" evidence="2">
    <location>
        <begin position="515"/>
        <end position="525"/>
    </location>
</feature>
<feature type="transmembrane region" description="Helical" evidence="1">
    <location>
        <begin position="979"/>
        <end position="1001"/>
    </location>
</feature>
<feature type="transmembrane region" description="Helical" evidence="1">
    <location>
        <begin position="725"/>
        <end position="745"/>
    </location>
</feature>
<feature type="transmembrane region" description="Helical" evidence="1">
    <location>
        <begin position="909"/>
        <end position="929"/>
    </location>
</feature>
<sequence>MGSQTLEILRQGVWASLTGGWFFDPHQEIFTNTFHFYLWIVLLCLPFSLYLGTAPSILVWIVYSIVIAIIFLVIKCLNYRLHLMFDGEEIRTESEQQEVRSGESGAERDEISRVEVSSGPVEHGGEVIELEVINRCSQDAAANEGGEENVVQPSTTSAALSTPLPPPVSSSLLLNSSSITTASRPHQNERNEQDLKRLVPQDLGHWDIHSGRRSPPQVSQACEGSEEQSLHKIECYDLDDGGEDEDMVVVACRNDRIKEKEISFADELEKSDRLEHSIRQSPSGQIESCETIHEHVNDTLSDLSTLPLPILDSHMESRSVPGLVVSDIWKIEEGTHGLLLQTKSEGSNVNGTGSPRNIYQALVSALEGHGSPRQQTSSGDINGGTSFGSRLGTQSGIESRSGSEYEGASLSRHESQSDKSVGPRMRSISDIVRETEDCGEGEDDRQVGASGIDTPSILDTLSLQDSGRFHNPSTSSQPESMDSVSVITMNKDTASTVAQTGSIGEPDGSGRESSDLILARRSSSLARRRRTSLQRRRRPDTGAIRRRRRNDSGALADMLLQAVDGGGPGSSTHVASSHDDTTPGALHCFQDEFGVWQTYIFNADSPFSTVVQPSTHSPMRIRDLVRDNWETSSSASTVVVDHTTLPGNLQTHSSTVRRGSSHTRWQDTISSASLPFTRPTSVTSTVKPRPHYFKFQLLPGKFMKIKFDRLVLLALMDRNKYKIEAVVSVLLAVLVAVLGYWLLLADFFKDFWIFVFCFVLAGCQFSLIKSVQPDAASPTHGHNHMIVFSRPTYFCALAICILVLDKLVQSDLVTFTIYGVPFATNFTLSYTRDFLIGFMLGFPLLFLVGLLPQVNTFLMYILEQLDMHAFGGNAITSLKGALWSLLRNLLAVSFLFGFCFGAMQHGAEGGQHVLFSVFSGLLVAISYHLSRSASDPTVLGSVFKKAFGQEAGSDNDEEFVDPLPEKLRATVAKRLQNDIVCCIFILVFVFAIHLSTVFTALQPYVSYVLYAVAGLLGIINHYLWPQLHKPLPWLCFARPFLRSREFNQYEVKAAAKIMAYEWIHVWLNFIERNIIYPAVFLSALTSNASKLVLNFGPYGGPAVICIMGLKLLRSSFSDSSRQHLVLLWTVLFFHFDYATVRRRLLWTISYVHINEQGPFVVTYIAPWQITWGSAFHAFAQPFSVPHSAMLFFQALVSSVLSAPLNPFLGSAIFITSYVRPVKFWEKDYNTSRVDHSNTRLSSQLDRNPAQPVWGPYDGPLGPFSTGDCFVLASDYLNALVHIIEVGNGLVTFQVRGLEFRGTYCQQREVEAITEGVEDDDGCCCCEPGHLPNMLSLNAAFFQRWLAWEVSATKYIIEGYSISDNSAASMLQVFDLRKILVTYYVKSVIFYAVQSSKLDQWLRSDIIREQLVAVHDVQYVDIDRTFYHNIDEDYDLRQGGISKSSFLSCYLAWIQYCALRKDPVSKCSQLNWN</sequence>
<feature type="compositionally biased region" description="Polar residues" evidence="2">
    <location>
        <begin position="387"/>
        <end position="402"/>
    </location>
</feature>
<keyword evidence="1" id="KW-1133">Transmembrane helix</keyword>
<feature type="region of interest" description="Disordered" evidence="2">
    <location>
        <begin position="498"/>
        <end position="554"/>
    </location>
</feature>
<feature type="transmembrane region" description="Helical" evidence="1">
    <location>
        <begin position="1091"/>
        <end position="1112"/>
    </location>
</feature>
<feature type="transmembrane region" description="Helical" evidence="1">
    <location>
        <begin position="57"/>
        <end position="74"/>
    </location>
</feature>
<feature type="compositionally biased region" description="Basic and acidic residues" evidence="2">
    <location>
        <begin position="93"/>
        <end position="113"/>
    </location>
</feature>
<feature type="region of interest" description="Disordered" evidence="2">
    <location>
        <begin position="205"/>
        <end position="226"/>
    </location>
</feature>
<comment type="subcellular location">
    <subcellularLocation>
        <location evidence="1">Membrane</location>
        <topology evidence="1">Multi-pass membrane protein</topology>
    </subcellularLocation>
</comment>
<dbReference type="GO" id="GO:0016020">
    <property type="term" value="C:membrane"/>
    <property type="evidence" value="ECO:0007669"/>
    <property type="project" value="UniProtKB-SubCell"/>
</dbReference>
<comment type="similarity">
    <text evidence="1">Belongs to the pecanex family.</text>
</comment>
<feature type="transmembrane region" description="Helical" evidence="1">
    <location>
        <begin position="1065"/>
        <end position="1085"/>
    </location>
</feature>
<feature type="region of interest" description="Disordered" evidence="2">
    <location>
        <begin position="143"/>
        <end position="173"/>
    </location>
</feature>
<feature type="compositionally biased region" description="Basic residues" evidence="2">
    <location>
        <begin position="526"/>
        <end position="549"/>
    </location>
</feature>
<name>A0A9X0D821_9CNID</name>
<keyword evidence="1" id="KW-0812">Transmembrane</keyword>
<feature type="transmembrane region" description="Helical" evidence="1">
    <location>
        <begin position="834"/>
        <end position="862"/>
    </location>
</feature>
<evidence type="ECO:0000313" key="4">
    <source>
        <dbReference type="Proteomes" id="UP001163046"/>
    </source>
</evidence>
<keyword evidence="4" id="KW-1185">Reference proteome</keyword>
<feature type="region of interest" description="Disordered" evidence="2">
    <location>
        <begin position="93"/>
        <end position="120"/>
    </location>
</feature>
<dbReference type="OrthoDB" id="10037631at2759"/>
<feature type="transmembrane region" description="Helical" evidence="1">
    <location>
        <begin position="1007"/>
        <end position="1024"/>
    </location>
</feature>
<feature type="transmembrane region" description="Helical" evidence="1">
    <location>
        <begin position="1124"/>
        <end position="1140"/>
    </location>
</feature>
<feature type="compositionally biased region" description="Polar residues" evidence="2">
    <location>
        <begin position="457"/>
        <end position="482"/>
    </location>
</feature>
<proteinExistence type="inferred from homology"/>
<protein>
    <recommendedName>
        <fullName evidence="1">Pecanex-like protein</fullName>
    </recommendedName>
</protein>
<feature type="transmembrane region" description="Helical" evidence="1">
    <location>
        <begin position="783"/>
        <end position="804"/>
    </location>
</feature>
<feature type="transmembrane region" description="Helical" evidence="1">
    <location>
        <begin position="751"/>
        <end position="771"/>
    </location>
</feature>
<evidence type="ECO:0000256" key="1">
    <source>
        <dbReference type="RuleBase" id="RU367089"/>
    </source>
</evidence>
<evidence type="ECO:0000313" key="3">
    <source>
        <dbReference type="EMBL" id="KAJ7389068.1"/>
    </source>
</evidence>
<accession>A0A9X0D821</accession>
<feature type="transmembrane region" description="Helical" evidence="1">
    <location>
        <begin position="882"/>
        <end position="903"/>
    </location>
</feature>
<comment type="caution">
    <text evidence="3">The sequence shown here is derived from an EMBL/GenBank/DDBJ whole genome shotgun (WGS) entry which is preliminary data.</text>
</comment>
<dbReference type="PANTHER" id="PTHR12372">
    <property type="entry name" value="PECANEX"/>
    <property type="match status" value="1"/>
</dbReference>
<dbReference type="Proteomes" id="UP001163046">
    <property type="component" value="Unassembled WGS sequence"/>
</dbReference>
<evidence type="ECO:0000256" key="2">
    <source>
        <dbReference type="SAM" id="MobiDB-lite"/>
    </source>
</evidence>
<dbReference type="PANTHER" id="PTHR12372:SF7">
    <property type="entry name" value="PROTEIN PECANEX"/>
    <property type="match status" value="1"/>
</dbReference>
<dbReference type="InterPro" id="IPR039797">
    <property type="entry name" value="Pecanex"/>
</dbReference>
<feature type="transmembrane region" description="Helical" evidence="1">
    <location>
        <begin position="34"/>
        <end position="51"/>
    </location>
</feature>
<reference evidence="3" key="1">
    <citation type="submission" date="2023-01" db="EMBL/GenBank/DDBJ databases">
        <title>Genome assembly of the deep-sea coral Lophelia pertusa.</title>
        <authorList>
            <person name="Herrera S."/>
            <person name="Cordes E."/>
        </authorList>
    </citation>
    <scope>NUCLEOTIDE SEQUENCE</scope>
    <source>
        <strain evidence="3">USNM1676648</strain>
        <tissue evidence="3">Polyp</tissue>
    </source>
</reference>
<dbReference type="EMBL" id="MU825442">
    <property type="protein sequence ID" value="KAJ7389068.1"/>
    <property type="molecule type" value="Genomic_DNA"/>
</dbReference>
<organism evidence="3 4">
    <name type="scientific">Desmophyllum pertusum</name>
    <dbReference type="NCBI Taxonomy" id="174260"/>
    <lineage>
        <taxon>Eukaryota</taxon>
        <taxon>Metazoa</taxon>
        <taxon>Cnidaria</taxon>
        <taxon>Anthozoa</taxon>
        <taxon>Hexacorallia</taxon>
        <taxon>Scleractinia</taxon>
        <taxon>Caryophylliina</taxon>
        <taxon>Caryophylliidae</taxon>
        <taxon>Desmophyllum</taxon>
    </lineage>
</organism>
<feature type="region of interest" description="Disordered" evidence="2">
    <location>
        <begin position="368"/>
        <end position="482"/>
    </location>
</feature>